<proteinExistence type="predicted"/>
<evidence type="ECO:0000256" key="1">
    <source>
        <dbReference type="SAM" id="MobiDB-lite"/>
    </source>
</evidence>
<feature type="region of interest" description="Disordered" evidence="1">
    <location>
        <begin position="226"/>
        <end position="283"/>
    </location>
</feature>
<organism evidence="2">
    <name type="scientific">viral metagenome</name>
    <dbReference type="NCBI Taxonomy" id="1070528"/>
    <lineage>
        <taxon>unclassified sequences</taxon>
        <taxon>metagenomes</taxon>
        <taxon>organismal metagenomes</taxon>
    </lineage>
</organism>
<dbReference type="AlphaFoldDB" id="A0A6C0F2F0"/>
<reference evidence="2" key="1">
    <citation type="journal article" date="2020" name="Nature">
        <title>Giant virus diversity and host interactions through global metagenomics.</title>
        <authorList>
            <person name="Schulz F."/>
            <person name="Roux S."/>
            <person name="Paez-Espino D."/>
            <person name="Jungbluth S."/>
            <person name="Walsh D.A."/>
            <person name="Denef V.J."/>
            <person name="McMahon K.D."/>
            <person name="Konstantinidis K.T."/>
            <person name="Eloe-Fadrosh E.A."/>
            <person name="Kyrpides N.C."/>
            <person name="Woyke T."/>
        </authorList>
    </citation>
    <scope>NUCLEOTIDE SEQUENCE</scope>
    <source>
        <strain evidence="2">GVMAG-M-3300009163-63</strain>
    </source>
</reference>
<protein>
    <submittedName>
        <fullName evidence="2">Uncharacterized protein</fullName>
    </submittedName>
</protein>
<dbReference type="InterPro" id="IPR043872">
    <property type="entry name" value="DUF5832"/>
</dbReference>
<dbReference type="Pfam" id="PF19150">
    <property type="entry name" value="DUF5832"/>
    <property type="match status" value="1"/>
</dbReference>
<sequence length="323" mass="37671">MKPRGVELKKNKDGTNNMNYVDLLEEDKAISGQKFACLSFVSPEEIIKQREHFFFEEFLKQWNYKKSVDVMLHFVSFISYKYNLTFEKVNEDFQDFLKTEHESIMKYNVNDDFKTFVDSYEERLDIEFSEQHEFQTSVRGIKVRGVFASQKEAEMRCKLLREVDPNHDVYVGPVGMWVPFHPDAYKTGRVEYMEETLNQLMSEKKKNEDNAKKEFDKRVKEAKEKAIEENKKNAEKSGNKLTQTINSKGELVSVKNLSADDADADAGEDEEEESENVTLDDIRKQMFDTENVVIDKNTDHGLSRLTENQALNLDNEDDIGLDE</sequence>
<evidence type="ECO:0000313" key="2">
    <source>
        <dbReference type="EMBL" id="QHT34719.1"/>
    </source>
</evidence>
<name>A0A6C0F2F0_9ZZZZ</name>
<feature type="compositionally biased region" description="Acidic residues" evidence="1">
    <location>
        <begin position="260"/>
        <end position="275"/>
    </location>
</feature>
<dbReference type="EMBL" id="MN739006">
    <property type="protein sequence ID" value="QHT34719.1"/>
    <property type="molecule type" value="Genomic_DNA"/>
</dbReference>
<feature type="compositionally biased region" description="Basic and acidic residues" evidence="1">
    <location>
        <begin position="226"/>
        <end position="238"/>
    </location>
</feature>
<accession>A0A6C0F2F0</accession>